<dbReference type="AlphaFoldDB" id="A0AAW1IVK4"/>
<accession>A0AAW1IVK4</accession>
<reference evidence="3 4" key="1">
    <citation type="journal article" date="2024" name="BMC Genomics">
        <title>De novo assembly and annotation of Popillia japonica's genome with initial clues to its potential as an invasive pest.</title>
        <authorList>
            <person name="Cucini C."/>
            <person name="Boschi S."/>
            <person name="Funari R."/>
            <person name="Cardaioli E."/>
            <person name="Iannotti N."/>
            <person name="Marturano G."/>
            <person name="Paoli F."/>
            <person name="Bruttini M."/>
            <person name="Carapelli A."/>
            <person name="Frati F."/>
            <person name="Nardi F."/>
        </authorList>
    </citation>
    <scope>NUCLEOTIDE SEQUENCE [LARGE SCALE GENOMIC DNA]</scope>
    <source>
        <strain evidence="3">DMR45628</strain>
    </source>
</reference>
<feature type="domain" description="Reverse transcriptase Ty1/copia-type" evidence="2">
    <location>
        <begin position="223"/>
        <end position="295"/>
    </location>
</feature>
<sequence length="299" mass="34994">MICNLSRKLDENLQNNEIKEWVFERNEPSDMILTDESIIQEQLDDIGSDSSDEVCVNLVLVKHGEAVLAFDKCRVRWGNCKNEESRSENKERTSEFRTQENEEVNEDETREDNEVQDPDKNGEQRLCDVYEKCKKRQIKTSLVTTNSIAHTVLLQKSKFSDKRCFIAEEPKDYEEALERGNGWKEAINNELKSEEPKDYEEALERGNGWKEAINNALKSHEKYKTWEPTILPENKTAIDTRWIFKTKQNGLKKARLVAKGYQEQTHLNVYAPVARYQTIRVLISHALQNRWKITQNKLI</sequence>
<evidence type="ECO:0000313" key="3">
    <source>
        <dbReference type="EMBL" id="KAK9693876.1"/>
    </source>
</evidence>
<proteinExistence type="predicted"/>
<dbReference type="InterPro" id="IPR013103">
    <property type="entry name" value="RVT_2"/>
</dbReference>
<feature type="region of interest" description="Disordered" evidence="1">
    <location>
        <begin position="84"/>
        <end position="121"/>
    </location>
</feature>
<keyword evidence="3" id="KW-0695">RNA-directed DNA polymerase</keyword>
<organism evidence="3 4">
    <name type="scientific">Popillia japonica</name>
    <name type="common">Japanese beetle</name>
    <dbReference type="NCBI Taxonomy" id="7064"/>
    <lineage>
        <taxon>Eukaryota</taxon>
        <taxon>Metazoa</taxon>
        <taxon>Ecdysozoa</taxon>
        <taxon>Arthropoda</taxon>
        <taxon>Hexapoda</taxon>
        <taxon>Insecta</taxon>
        <taxon>Pterygota</taxon>
        <taxon>Neoptera</taxon>
        <taxon>Endopterygota</taxon>
        <taxon>Coleoptera</taxon>
        <taxon>Polyphaga</taxon>
        <taxon>Scarabaeiformia</taxon>
        <taxon>Scarabaeidae</taxon>
        <taxon>Rutelinae</taxon>
        <taxon>Popillia</taxon>
    </lineage>
</organism>
<keyword evidence="3" id="KW-0808">Transferase</keyword>
<comment type="caution">
    <text evidence="3">The sequence shown here is derived from an EMBL/GenBank/DDBJ whole genome shotgun (WGS) entry which is preliminary data.</text>
</comment>
<dbReference type="GO" id="GO:0003964">
    <property type="term" value="F:RNA-directed DNA polymerase activity"/>
    <property type="evidence" value="ECO:0007669"/>
    <property type="project" value="UniProtKB-KW"/>
</dbReference>
<feature type="compositionally biased region" description="Basic and acidic residues" evidence="1">
    <location>
        <begin position="84"/>
        <end position="100"/>
    </location>
</feature>
<keyword evidence="4" id="KW-1185">Reference proteome</keyword>
<dbReference type="Pfam" id="PF07727">
    <property type="entry name" value="RVT_2"/>
    <property type="match status" value="1"/>
</dbReference>
<keyword evidence="3" id="KW-0548">Nucleotidyltransferase</keyword>
<dbReference type="EMBL" id="JASPKY010000529">
    <property type="protein sequence ID" value="KAK9693876.1"/>
    <property type="molecule type" value="Genomic_DNA"/>
</dbReference>
<name>A0AAW1IVK4_POPJA</name>
<dbReference type="Proteomes" id="UP001458880">
    <property type="component" value="Unassembled WGS sequence"/>
</dbReference>
<evidence type="ECO:0000313" key="4">
    <source>
        <dbReference type="Proteomes" id="UP001458880"/>
    </source>
</evidence>
<evidence type="ECO:0000259" key="2">
    <source>
        <dbReference type="Pfam" id="PF07727"/>
    </source>
</evidence>
<gene>
    <name evidence="3" type="ORF">QE152_g33912</name>
</gene>
<evidence type="ECO:0000256" key="1">
    <source>
        <dbReference type="SAM" id="MobiDB-lite"/>
    </source>
</evidence>
<feature type="compositionally biased region" description="Acidic residues" evidence="1">
    <location>
        <begin position="101"/>
        <end position="116"/>
    </location>
</feature>
<protein>
    <submittedName>
        <fullName evidence="3">Reverse transcriptase (RNA-dependent DNA polymerase)</fullName>
    </submittedName>
</protein>